<dbReference type="AlphaFoldDB" id="A0AAV1QSQ4"/>
<organism evidence="2 3">
    <name type="scientific">Dovyalis caffra</name>
    <dbReference type="NCBI Taxonomy" id="77055"/>
    <lineage>
        <taxon>Eukaryota</taxon>
        <taxon>Viridiplantae</taxon>
        <taxon>Streptophyta</taxon>
        <taxon>Embryophyta</taxon>
        <taxon>Tracheophyta</taxon>
        <taxon>Spermatophyta</taxon>
        <taxon>Magnoliopsida</taxon>
        <taxon>eudicotyledons</taxon>
        <taxon>Gunneridae</taxon>
        <taxon>Pentapetalae</taxon>
        <taxon>rosids</taxon>
        <taxon>fabids</taxon>
        <taxon>Malpighiales</taxon>
        <taxon>Salicaceae</taxon>
        <taxon>Flacourtieae</taxon>
        <taxon>Dovyalis</taxon>
    </lineage>
</organism>
<protein>
    <submittedName>
        <fullName evidence="2">Uncharacterized protein</fullName>
    </submittedName>
</protein>
<comment type="caution">
    <text evidence="2">The sequence shown here is derived from an EMBL/GenBank/DDBJ whole genome shotgun (WGS) entry which is preliminary data.</text>
</comment>
<sequence>MAKSGEEKKRPTFLASNGSLHGEIDDDESLLFEDWLNNQSFGQHVQQEVIADGPVKIRGPSRQADNFLDPAKTLKKSSKK</sequence>
<proteinExistence type="predicted"/>
<keyword evidence="3" id="KW-1185">Reference proteome</keyword>
<accession>A0AAV1QSQ4</accession>
<evidence type="ECO:0000256" key="1">
    <source>
        <dbReference type="SAM" id="MobiDB-lite"/>
    </source>
</evidence>
<dbReference type="Proteomes" id="UP001314170">
    <property type="component" value="Unassembled WGS sequence"/>
</dbReference>
<reference evidence="2 3" key="1">
    <citation type="submission" date="2024-01" db="EMBL/GenBank/DDBJ databases">
        <authorList>
            <person name="Waweru B."/>
        </authorList>
    </citation>
    <scope>NUCLEOTIDE SEQUENCE [LARGE SCALE GENOMIC DNA]</scope>
</reference>
<feature type="region of interest" description="Disordered" evidence="1">
    <location>
        <begin position="1"/>
        <end position="20"/>
    </location>
</feature>
<feature type="compositionally biased region" description="Basic and acidic residues" evidence="1">
    <location>
        <begin position="1"/>
        <end position="10"/>
    </location>
</feature>
<evidence type="ECO:0000313" key="3">
    <source>
        <dbReference type="Proteomes" id="UP001314170"/>
    </source>
</evidence>
<dbReference type="EMBL" id="CAWUPB010000246">
    <property type="protein sequence ID" value="CAK7324083.1"/>
    <property type="molecule type" value="Genomic_DNA"/>
</dbReference>
<gene>
    <name evidence="2" type="ORF">DCAF_LOCUS1720</name>
</gene>
<evidence type="ECO:0000313" key="2">
    <source>
        <dbReference type="EMBL" id="CAK7324083.1"/>
    </source>
</evidence>
<name>A0AAV1QSQ4_9ROSI</name>
<feature type="region of interest" description="Disordered" evidence="1">
    <location>
        <begin position="56"/>
        <end position="80"/>
    </location>
</feature>